<organism evidence="2 3">
    <name type="scientific">Mediterraneibacter gnavus</name>
    <name type="common">Ruminococcus gnavus</name>
    <dbReference type="NCBI Taxonomy" id="33038"/>
    <lineage>
        <taxon>Bacteria</taxon>
        <taxon>Bacillati</taxon>
        <taxon>Bacillota</taxon>
        <taxon>Clostridia</taxon>
        <taxon>Lachnospirales</taxon>
        <taxon>Lachnospiraceae</taxon>
        <taxon>Mediterraneibacter</taxon>
    </lineage>
</organism>
<evidence type="ECO:0000313" key="2">
    <source>
        <dbReference type="EMBL" id="RGM21401.1"/>
    </source>
</evidence>
<dbReference type="STRING" id="33038.GCA_900067245_02466"/>
<reference evidence="2 3" key="1">
    <citation type="submission" date="2018-08" db="EMBL/GenBank/DDBJ databases">
        <title>A genome reference for cultivated species of the human gut microbiota.</title>
        <authorList>
            <person name="Zou Y."/>
            <person name="Xue W."/>
            <person name="Luo G."/>
        </authorList>
    </citation>
    <scope>NUCLEOTIDE SEQUENCE [LARGE SCALE GENOMIC DNA]</scope>
    <source>
        <strain evidence="2 3">TF01-20-2</strain>
    </source>
</reference>
<evidence type="ECO:0000313" key="1">
    <source>
        <dbReference type="EMBL" id="MCB5617901.1"/>
    </source>
</evidence>
<gene>
    <name evidence="2" type="ORF">DXC31_11215</name>
    <name evidence="1" type="ORF">LIQ08_01790</name>
</gene>
<dbReference type="AlphaFoldDB" id="A0A2N5NSH6"/>
<protein>
    <submittedName>
        <fullName evidence="2">Uncharacterized protein</fullName>
    </submittedName>
</protein>
<sequence>MQIKNAVSMIPYGLLSGIVDGQEVRITQLGENGFVFRMANQAGKIHEIWLQFFSQNGGCYKKLLIPADRMKKMEESRFFTEYTVLTEDKDYQKYVRQLLADYWKYISLKMTGEDGEVAAAYTDYPVHLDEDYAESLEEQKEEWFQEAAEKAKGQKLCENVELALELDTPQLYEAWLREPMETFAEKYWKKWGLQEHPIAKKPVERVYIGNTFCPHLFPENDILHAMLEKAKIEGISVTLTFSWIKESQIDSIRELLKFLEQRKEYMPNEIAVNDWGTAHLIRKWKQETQNCVKLNLGILLNRYKKDNRSRYLKEETKCFQETNLNSEFYQQYLKENQIERYELEACGHEIVIPKGKHSLHLPFFQTNTAQFCTLYAKCACGDRGRQKSVEQCPGYCRGLVFLYPRHLEMFGKYNTLFGYDRTSLEEMEYLNQSVRQGIDRIVVNLL</sequence>
<comment type="caution">
    <text evidence="2">The sequence shown here is derived from an EMBL/GenBank/DDBJ whole genome shotgun (WGS) entry which is preliminary data.</text>
</comment>
<dbReference type="RefSeq" id="WP_009245183.1">
    <property type="nucleotide sequence ID" value="NZ_BAABSA010000012.1"/>
</dbReference>
<proteinExistence type="predicted"/>
<dbReference type="EMBL" id="QSSX01000027">
    <property type="protein sequence ID" value="RGM21401.1"/>
    <property type="molecule type" value="Genomic_DNA"/>
</dbReference>
<reference evidence="1" key="2">
    <citation type="submission" date="2021-10" db="EMBL/GenBank/DDBJ databases">
        <title>Collection of gut derived symbiotic bacterial strains cultured from healthy donors.</title>
        <authorList>
            <person name="Lin H."/>
            <person name="Littmann E."/>
            <person name="Claire K."/>
            <person name="Pamer E."/>
        </authorList>
    </citation>
    <scope>NUCLEOTIDE SEQUENCE</scope>
    <source>
        <strain evidence="1">MSK.23.18</strain>
    </source>
</reference>
<dbReference type="Proteomes" id="UP000260808">
    <property type="component" value="Unassembled WGS sequence"/>
</dbReference>
<evidence type="ECO:0000313" key="3">
    <source>
        <dbReference type="Proteomes" id="UP000260808"/>
    </source>
</evidence>
<dbReference type="EMBL" id="JAJBOM010000002">
    <property type="protein sequence ID" value="MCB5617901.1"/>
    <property type="molecule type" value="Genomic_DNA"/>
</dbReference>
<name>A0A2N5NSH6_MEDGN</name>
<dbReference type="Proteomes" id="UP001297370">
    <property type="component" value="Unassembled WGS sequence"/>
</dbReference>
<accession>A0A2N5NSH6</accession>